<dbReference type="GO" id="GO:0019776">
    <property type="term" value="F:Atg8-family ligase activity"/>
    <property type="evidence" value="ECO:0007669"/>
    <property type="project" value="TreeGrafter"/>
</dbReference>
<feature type="domain" description="Autophagy protein ATG5 alpha-helical bundle region" evidence="8">
    <location>
        <begin position="119"/>
        <end position="176"/>
    </location>
</feature>
<dbReference type="Gene3D" id="3.10.20.620">
    <property type="match status" value="1"/>
</dbReference>
<comment type="similarity">
    <text evidence="1 5">Belongs to the ATG5 family.</text>
</comment>
<dbReference type="Pfam" id="PF20638">
    <property type="entry name" value="ATG5_UblA"/>
    <property type="match status" value="1"/>
</dbReference>
<dbReference type="InterPro" id="IPR048939">
    <property type="entry name" value="ATG5_UblA"/>
</dbReference>
<evidence type="ECO:0000259" key="7">
    <source>
        <dbReference type="Pfam" id="PF04106"/>
    </source>
</evidence>
<evidence type="ECO:0000256" key="5">
    <source>
        <dbReference type="RuleBase" id="RU361202"/>
    </source>
</evidence>
<dbReference type="InterPro" id="IPR048940">
    <property type="entry name" value="ATG5_HBR"/>
</dbReference>
<keyword evidence="3 5" id="KW-0832">Ubl conjugation</keyword>
<sequence length="374" mass="42415">MDEIGTEAQKNVWKASIPLLIHLHDSEITSLPPPNPVVILAPRFGYLPLIAPQLKACFSGTLPPGDDTIWFEYKGMPLKWYIPTGVLFDLLCAEPESPWKLTVHFRGYPSHLLTPCEGEDAVKWNFINSLKEAVYIMNGNCKNIMNMSQSDQTALWRSVLDAGNLESFLKVTSKLKLGVVEDKYIHHPLFKPPSSAGTTDNTDLVKTGRIPVRLYVRTVLEEFHDLENVPEIDSWDRVSCINRPIEFDKDEGTYMTLGDAMKTLLPEYFTERPEHNEKPKPTEDEIIEEPSVEPADTESSGESTTTVTDRPEPIQISTNLKLGLIRIHRCEPPLNVPISWVVNNLMFPDHFLHICVYLIHRKSSFRPLLSASTR</sequence>
<keyword evidence="5" id="KW-0963">Cytoplasm</keyword>
<comment type="subunit">
    <text evidence="5">Conjugated with ATG12.</text>
</comment>
<dbReference type="Gene3D" id="3.10.20.90">
    <property type="entry name" value="Phosphatidylinositol 3-kinase Catalytic Subunit, Chain A, domain 1"/>
    <property type="match status" value="1"/>
</dbReference>
<comment type="subcellular location">
    <subcellularLocation>
        <location evidence="5">Cytoplasm</location>
    </subcellularLocation>
</comment>
<feature type="domain" description="Autophagy protein ATG5 UblA" evidence="9">
    <location>
        <begin position="12"/>
        <end position="105"/>
    </location>
</feature>
<evidence type="ECO:0000256" key="3">
    <source>
        <dbReference type="ARBA" id="ARBA00022843"/>
    </source>
</evidence>
<dbReference type="GO" id="GO:0034274">
    <property type="term" value="C:Atg12-Atg5-Atg16 complex"/>
    <property type="evidence" value="ECO:0007669"/>
    <property type="project" value="TreeGrafter"/>
</dbReference>
<dbReference type="GO" id="GO:0034045">
    <property type="term" value="C:phagophore assembly site membrane"/>
    <property type="evidence" value="ECO:0007669"/>
    <property type="project" value="TreeGrafter"/>
</dbReference>
<evidence type="ECO:0000256" key="1">
    <source>
        <dbReference type="ARBA" id="ARBA00006910"/>
    </source>
</evidence>
<keyword evidence="4 5" id="KW-0072">Autophagy</keyword>
<dbReference type="FunFam" id="3.10.20.620:FF:000002">
    <property type="entry name" value="Autophagy protein 5"/>
    <property type="match status" value="1"/>
</dbReference>
<dbReference type="InterPro" id="IPR048318">
    <property type="entry name" value="ATG5_UblB"/>
</dbReference>
<dbReference type="Gene3D" id="1.10.246.190">
    <property type="entry name" value="Autophagy protein Apg5, helix rich domain"/>
    <property type="match status" value="1"/>
</dbReference>
<reference evidence="10" key="1">
    <citation type="submission" date="2024-03" db="EMBL/GenBank/DDBJ databases">
        <title>WGS assembly of Saponaria officinalis var. Norfolk2.</title>
        <authorList>
            <person name="Jenkins J."/>
            <person name="Shu S."/>
            <person name="Grimwood J."/>
            <person name="Barry K."/>
            <person name="Goodstein D."/>
            <person name="Schmutz J."/>
            <person name="Leebens-Mack J."/>
            <person name="Osbourn A."/>
        </authorList>
    </citation>
    <scope>NUCLEOTIDE SEQUENCE [LARGE SCALE GENOMIC DNA]</scope>
    <source>
        <strain evidence="10">JIC</strain>
    </source>
</reference>
<dbReference type="AlphaFoldDB" id="A0AAW1LJC6"/>
<feature type="compositionally biased region" description="Low complexity" evidence="6">
    <location>
        <begin position="297"/>
        <end position="308"/>
    </location>
</feature>
<evidence type="ECO:0000259" key="8">
    <source>
        <dbReference type="Pfam" id="PF20637"/>
    </source>
</evidence>
<comment type="function">
    <text evidence="5">Required for autophagy.</text>
</comment>
<gene>
    <name evidence="10" type="ORF">RND81_04G189400</name>
</gene>
<evidence type="ECO:0000256" key="4">
    <source>
        <dbReference type="ARBA" id="ARBA00023006"/>
    </source>
</evidence>
<proteinExistence type="inferred from homology"/>
<dbReference type="Proteomes" id="UP001443914">
    <property type="component" value="Unassembled WGS sequence"/>
</dbReference>
<protein>
    <recommendedName>
        <fullName evidence="5">Autophagy protein 5</fullName>
    </recommendedName>
</protein>
<dbReference type="Pfam" id="PF04106">
    <property type="entry name" value="ATG5_UblB"/>
    <property type="match status" value="1"/>
</dbReference>
<dbReference type="Pfam" id="PF20637">
    <property type="entry name" value="ATG5_HBR"/>
    <property type="match status" value="1"/>
</dbReference>
<organism evidence="10 11">
    <name type="scientific">Saponaria officinalis</name>
    <name type="common">Common soapwort</name>
    <name type="synonym">Lychnis saponaria</name>
    <dbReference type="NCBI Taxonomy" id="3572"/>
    <lineage>
        <taxon>Eukaryota</taxon>
        <taxon>Viridiplantae</taxon>
        <taxon>Streptophyta</taxon>
        <taxon>Embryophyta</taxon>
        <taxon>Tracheophyta</taxon>
        <taxon>Spermatophyta</taxon>
        <taxon>Magnoliopsida</taxon>
        <taxon>eudicotyledons</taxon>
        <taxon>Gunneridae</taxon>
        <taxon>Pentapetalae</taxon>
        <taxon>Caryophyllales</taxon>
        <taxon>Caryophyllaceae</taxon>
        <taxon>Caryophylleae</taxon>
        <taxon>Saponaria</taxon>
    </lineage>
</organism>
<evidence type="ECO:0000256" key="2">
    <source>
        <dbReference type="ARBA" id="ARBA00022499"/>
    </source>
</evidence>
<keyword evidence="5" id="KW-0813">Transport</keyword>
<dbReference type="PANTHER" id="PTHR13040:SF2">
    <property type="entry name" value="AUTOPHAGY PROTEIN 5"/>
    <property type="match status" value="1"/>
</dbReference>
<dbReference type="InterPro" id="IPR042527">
    <property type="entry name" value="Atg5_UblA_dom_sf"/>
</dbReference>
<evidence type="ECO:0000313" key="11">
    <source>
        <dbReference type="Proteomes" id="UP001443914"/>
    </source>
</evidence>
<evidence type="ECO:0000256" key="6">
    <source>
        <dbReference type="SAM" id="MobiDB-lite"/>
    </source>
</evidence>
<keyword evidence="11" id="KW-1185">Reference proteome</keyword>
<evidence type="ECO:0000259" key="9">
    <source>
        <dbReference type="Pfam" id="PF20638"/>
    </source>
</evidence>
<dbReference type="GO" id="GO:0044233">
    <property type="term" value="C:mitochondria-associated endoplasmic reticulum membrane contact site"/>
    <property type="evidence" value="ECO:0007669"/>
    <property type="project" value="TreeGrafter"/>
</dbReference>
<dbReference type="GO" id="GO:0034727">
    <property type="term" value="P:piecemeal microautophagy of the nucleus"/>
    <property type="evidence" value="ECO:0007669"/>
    <property type="project" value="TreeGrafter"/>
</dbReference>
<dbReference type="InterPro" id="IPR042526">
    <property type="entry name" value="Atg5_HR"/>
</dbReference>
<dbReference type="GO" id="GO:0006995">
    <property type="term" value="P:cellular response to nitrogen starvation"/>
    <property type="evidence" value="ECO:0007669"/>
    <property type="project" value="TreeGrafter"/>
</dbReference>
<feature type="region of interest" description="Disordered" evidence="6">
    <location>
        <begin position="271"/>
        <end position="311"/>
    </location>
</feature>
<dbReference type="GO" id="GO:0061908">
    <property type="term" value="C:phagophore"/>
    <property type="evidence" value="ECO:0007669"/>
    <property type="project" value="TreeGrafter"/>
</dbReference>
<dbReference type="GO" id="GO:0005776">
    <property type="term" value="C:autophagosome"/>
    <property type="evidence" value="ECO:0007669"/>
    <property type="project" value="TreeGrafter"/>
</dbReference>
<accession>A0AAW1LJC6</accession>
<dbReference type="GO" id="GO:0000422">
    <property type="term" value="P:autophagy of mitochondrion"/>
    <property type="evidence" value="ECO:0007669"/>
    <property type="project" value="TreeGrafter"/>
</dbReference>
<name>A0AAW1LJC6_SAPOF</name>
<dbReference type="InterPro" id="IPR007239">
    <property type="entry name" value="Atg5"/>
</dbReference>
<keyword evidence="2 5" id="KW-1017">Isopeptide bond</keyword>
<evidence type="ECO:0000313" key="10">
    <source>
        <dbReference type="EMBL" id="KAK9735189.1"/>
    </source>
</evidence>
<dbReference type="EMBL" id="JBDFQZ010000004">
    <property type="protein sequence ID" value="KAK9735189.1"/>
    <property type="molecule type" value="Genomic_DNA"/>
</dbReference>
<feature type="compositionally biased region" description="Basic and acidic residues" evidence="6">
    <location>
        <begin position="271"/>
        <end position="283"/>
    </location>
</feature>
<comment type="caution">
    <text evidence="10">The sequence shown here is derived from an EMBL/GenBank/DDBJ whole genome shotgun (WGS) entry which is preliminary data.</text>
</comment>
<feature type="domain" description="Autophagy protein ATG5 UblB" evidence="7">
    <location>
        <begin position="209"/>
        <end position="356"/>
    </location>
</feature>
<dbReference type="PANTHER" id="PTHR13040">
    <property type="entry name" value="AUTOPHAGY PROTEIN 5"/>
    <property type="match status" value="1"/>
</dbReference>